<keyword evidence="2" id="KW-1185">Reference proteome</keyword>
<proteinExistence type="predicted"/>
<sequence length="103" mass="11582">MTTSQVDYGEVLYQASLVSHAAERLLEEQTRLTTLLGALNVRNRQPDAALKTKHGKLSEYGEGEMTRMFLAGMKDAEIARRFQVTPAAVANRRRSWNAGFKRV</sequence>
<protein>
    <submittedName>
        <fullName evidence="1">Uncharacterized protein</fullName>
    </submittedName>
</protein>
<evidence type="ECO:0000313" key="2">
    <source>
        <dbReference type="Proteomes" id="UP001056576"/>
    </source>
</evidence>
<organism evidence="1 2">
    <name type="scientific">Brevundimonas phage vB_BpoS-Kikimora</name>
    <dbReference type="NCBI Taxonomy" id="2948601"/>
    <lineage>
        <taxon>Viruses</taxon>
        <taxon>Duplodnaviria</taxon>
        <taxon>Heunggongvirae</taxon>
        <taxon>Uroviricota</taxon>
        <taxon>Caudoviricetes</taxon>
        <taxon>Jeanschmidtviridae</taxon>
        <taxon>Kikimoravirus</taxon>
        <taxon>Kikimoravirus kikimora</taxon>
    </lineage>
</organism>
<dbReference type="Proteomes" id="UP001056576">
    <property type="component" value="Segment"/>
</dbReference>
<dbReference type="EMBL" id="ON529857">
    <property type="protein sequence ID" value="USN15249.1"/>
    <property type="molecule type" value="Genomic_DNA"/>
</dbReference>
<evidence type="ECO:0000313" key="1">
    <source>
        <dbReference type="EMBL" id="USN15249.1"/>
    </source>
</evidence>
<name>A0A9E7SL69_9CAUD</name>
<reference evidence="1 2" key="1">
    <citation type="submission" date="2022-05" db="EMBL/GenBank/DDBJ databases">
        <authorList>
            <person name="Friedrich I."/>
            <person name="Poehlein A."/>
            <person name="Schneider D."/>
            <person name="Hertel R."/>
            <person name="Daniel R."/>
        </authorList>
    </citation>
    <scope>NUCLEOTIDE SEQUENCE [LARGE SCALE GENOMIC DNA]</scope>
</reference>
<gene>
    <name evidence="1" type="ORF">KIKIMORA_01030</name>
</gene>
<accession>A0A9E7SL69</accession>